<proteinExistence type="inferred from homology"/>
<protein>
    <submittedName>
        <fullName evidence="5">Hydroxyacid dehydrogenase</fullName>
    </submittedName>
</protein>
<evidence type="ECO:0000259" key="4">
    <source>
        <dbReference type="Pfam" id="PF02826"/>
    </source>
</evidence>
<keyword evidence="2" id="KW-0560">Oxidoreductase</keyword>
<evidence type="ECO:0000256" key="1">
    <source>
        <dbReference type="ARBA" id="ARBA00005854"/>
    </source>
</evidence>
<dbReference type="KEGG" id="msf:IT882_08685"/>
<dbReference type="Proteomes" id="UP000594480">
    <property type="component" value="Chromosome"/>
</dbReference>
<dbReference type="InterPro" id="IPR006140">
    <property type="entry name" value="D-isomer_DH_NAD-bd"/>
</dbReference>
<keyword evidence="3" id="KW-0520">NAD</keyword>
<organism evidence="5 6">
    <name type="scientific">Microbacterium schleiferi</name>
    <dbReference type="NCBI Taxonomy" id="69362"/>
    <lineage>
        <taxon>Bacteria</taxon>
        <taxon>Bacillati</taxon>
        <taxon>Actinomycetota</taxon>
        <taxon>Actinomycetes</taxon>
        <taxon>Micrococcales</taxon>
        <taxon>Microbacteriaceae</taxon>
        <taxon>Microbacterium</taxon>
    </lineage>
</organism>
<dbReference type="EMBL" id="CP064760">
    <property type="protein sequence ID" value="QPE03457.1"/>
    <property type="molecule type" value="Genomic_DNA"/>
</dbReference>
<dbReference type="CDD" id="cd12167">
    <property type="entry name" value="2-Hacid_dh_8"/>
    <property type="match status" value="1"/>
</dbReference>
<evidence type="ECO:0000256" key="3">
    <source>
        <dbReference type="ARBA" id="ARBA00023027"/>
    </source>
</evidence>
<dbReference type="Pfam" id="PF02826">
    <property type="entry name" value="2-Hacid_dh_C"/>
    <property type="match status" value="1"/>
</dbReference>
<sequence>MSQNLRPRVAVLLSERARRMVLRESAAQRLEEHAEVSWAPADPATWDLDALLEGADAAVTGWFTLPISSDLLARHENLRFIAHTAGTVRGLLPLEEIGPRLRVSQATQFFAPSVSEFTLMQILSGLRHLPALDRELKGGAAFDDFDGRYPAGLIASRTAGVVGASRSGQAVIRLLRAFGARVLVVDPTVSPEVIRELGAEPVELHEMLPQADIVTLHAPLLAATEGMMGAEQFALIKDGALFVNSARGGLVDDDALYAEVSSGRISAALDVFAEEPLPLDDRWRSLENVIISPHRAGFTVEAHLQNGDAMVDEIIRWAADEPLSFEMPPDRVAVIA</sequence>
<dbReference type="PROSITE" id="PS00670">
    <property type="entry name" value="D_2_HYDROXYACID_DH_2"/>
    <property type="match status" value="1"/>
</dbReference>
<dbReference type="SUPFAM" id="SSF51735">
    <property type="entry name" value="NAD(P)-binding Rossmann-fold domains"/>
    <property type="match status" value="1"/>
</dbReference>
<gene>
    <name evidence="5" type="ORF">IT882_08685</name>
</gene>
<dbReference type="InterPro" id="IPR029753">
    <property type="entry name" value="D-isomer_DH_CS"/>
</dbReference>
<accession>A0A7S8RGE9</accession>
<reference evidence="5 6" key="1">
    <citation type="submission" date="2020-11" db="EMBL/GenBank/DDBJ databases">
        <title>Amino acid is mineralized and recycled by bacteria in oceanic microbiome.</title>
        <authorList>
            <person name="Zheng L.Y."/>
        </authorList>
    </citation>
    <scope>NUCLEOTIDE SEQUENCE [LARGE SCALE GENOMIC DNA]</scope>
    <source>
        <strain evidence="5 6">A32-1</strain>
    </source>
</reference>
<keyword evidence="6" id="KW-1185">Reference proteome</keyword>
<evidence type="ECO:0000256" key="2">
    <source>
        <dbReference type="ARBA" id="ARBA00023002"/>
    </source>
</evidence>
<dbReference type="InterPro" id="IPR036291">
    <property type="entry name" value="NAD(P)-bd_dom_sf"/>
</dbReference>
<dbReference type="PANTHER" id="PTHR42789:SF1">
    <property type="entry name" value="D-ISOMER SPECIFIC 2-HYDROXYACID DEHYDROGENASE FAMILY PROTEIN (AFU_ORTHOLOGUE AFUA_6G10090)"/>
    <property type="match status" value="1"/>
</dbReference>
<dbReference type="InterPro" id="IPR050857">
    <property type="entry name" value="D-2-hydroxyacid_DH"/>
</dbReference>
<evidence type="ECO:0000313" key="5">
    <source>
        <dbReference type="EMBL" id="QPE03457.1"/>
    </source>
</evidence>
<dbReference type="SUPFAM" id="SSF52283">
    <property type="entry name" value="Formate/glycerate dehydrogenase catalytic domain-like"/>
    <property type="match status" value="1"/>
</dbReference>
<name>A0A7S8RGE9_9MICO</name>
<feature type="domain" description="D-isomer specific 2-hydroxyacid dehydrogenase NAD-binding" evidence="4">
    <location>
        <begin position="119"/>
        <end position="296"/>
    </location>
</feature>
<dbReference type="Gene3D" id="3.40.50.720">
    <property type="entry name" value="NAD(P)-binding Rossmann-like Domain"/>
    <property type="match status" value="2"/>
</dbReference>
<evidence type="ECO:0000313" key="6">
    <source>
        <dbReference type="Proteomes" id="UP000594480"/>
    </source>
</evidence>
<dbReference type="AlphaFoldDB" id="A0A7S8RGE9"/>
<dbReference type="PANTHER" id="PTHR42789">
    <property type="entry name" value="D-ISOMER SPECIFIC 2-HYDROXYACID DEHYDROGENASE FAMILY PROTEIN (AFU_ORTHOLOGUE AFUA_6G10090)"/>
    <property type="match status" value="1"/>
</dbReference>
<dbReference type="GO" id="GO:0016616">
    <property type="term" value="F:oxidoreductase activity, acting on the CH-OH group of donors, NAD or NADP as acceptor"/>
    <property type="evidence" value="ECO:0007669"/>
    <property type="project" value="UniProtKB-ARBA"/>
</dbReference>
<comment type="similarity">
    <text evidence="1">Belongs to the D-isomer specific 2-hydroxyacid dehydrogenase family.</text>
</comment>
<dbReference type="GO" id="GO:0051287">
    <property type="term" value="F:NAD binding"/>
    <property type="evidence" value="ECO:0007669"/>
    <property type="project" value="InterPro"/>
</dbReference>
<dbReference type="RefSeq" id="WP_195691560.1">
    <property type="nucleotide sequence ID" value="NZ_CP064760.1"/>
</dbReference>